<comment type="caution">
    <text evidence="2">The sequence shown here is derived from an EMBL/GenBank/DDBJ whole genome shotgun (WGS) entry which is preliminary data.</text>
</comment>
<dbReference type="Proteomes" id="UP000237105">
    <property type="component" value="Unassembled WGS sequence"/>
</dbReference>
<evidence type="ECO:0000313" key="3">
    <source>
        <dbReference type="Proteomes" id="UP000237105"/>
    </source>
</evidence>
<dbReference type="AlphaFoldDB" id="A0A2P5D7G3"/>
<keyword evidence="1" id="KW-0175">Coiled coil</keyword>
<evidence type="ECO:0000313" key="2">
    <source>
        <dbReference type="EMBL" id="PON69237.1"/>
    </source>
</evidence>
<protein>
    <submittedName>
        <fullName evidence="2">Uncharacterized protein</fullName>
    </submittedName>
</protein>
<keyword evidence="3" id="KW-1185">Reference proteome</keyword>
<gene>
    <name evidence="2" type="ORF">PanWU01x14_089600</name>
</gene>
<feature type="non-terminal residue" evidence="2">
    <location>
        <position position="159"/>
    </location>
</feature>
<dbReference type="EMBL" id="JXTB01000057">
    <property type="protein sequence ID" value="PON69237.1"/>
    <property type="molecule type" value="Genomic_DNA"/>
</dbReference>
<accession>A0A2P5D7G3</accession>
<reference evidence="3" key="1">
    <citation type="submission" date="2016-06" db="EMBL/GenBank/DDBJ databases">
        <title>Parallel loss of symbiosis genes in relatives of nitrogen-fixing non-legume Parasponia.</title>
        <authorList>
            <person name="Van Velzen R."/>
            <person name="Holmer R."/>
            <person name="Bu F."/>
            <person name="Rutten L."/>
            <person name="Van Zeijl A."/>
            <person name="Liu W."/>
            <person name="Santuari L."/>
            <person name="Cao Q."/>
            <person name="Sharma T."/>
            <person name="Shen D."/>
            <person name="Roswanjaya Y."/>
            <person name="Wardhani T."/>
            <person name="Kalhor M.S."/>
            <person name="Jansen J."/>
            <person name="Van den Hoogen J."/>
            <person name="Gungor B."/>
            <person name="Hartog M."/>
            <person name="Hontelez J."/>
            <person name="Verver J."/>
            <person name="Yang W.-C."/>
            <person name="Schijlen E."/>
            <person name="Repin R."/>
            <person name="Schilthuizen M."/>
            <person name="Schranz E."/>
            <person name="Heidstra R."/>
            <person name="Miyata K."/>
            <person name="Fedorova E."/>
            <person name="Kohlen W."/>
            <person name="Bisseling T."/>
            <person name="Smit S."/>
            <person name="Geurts R."/>
        </authorList>
    </citation>
    <scope>NUCLEOTIDE SEQUENCE [LARGE SCALE GENOMIC DNA]</scope>
    <source>
        <strain evidence="3">cv. WU1-14</strain>
    </source>
</reference>
<name>A0A2P5D7G3_PARAD</name>
<organism evidence="2 3">
    <name type="scientific">Parasponia andersonii</name>
    <name type="common">Sponia andersonii</name>
    <dbReference type="NCBI Taxonomy" id="3476"/>
    <lineage>
        <taxon>Eukaryota</taxon>
        <taxon>Viridiplantae</taxon>
        <taxon>Streptophyta</taxon>
        <taxon>Embryophyta</taxon>
        <taxon>Tracheophyta</taxon>
        <taxon>Spermatophyta</taxon>
        <taxon>Magnoliopsida</taxon>
        <taxon>eudicotyledons</taxon>
        <taxon>Gunneridae</taxon>
        <taxon>Pentapetalae</taxon>
        <taxon>rosids</taxon>
        <taxon>fabids</taxon>
        <taxon>Rosales</taxon>
        <taxon>Cannabaceae</taxon>
        <taxon>Parasponia</taxon>
    </lineage>
</organism>
<sequence>MKRGRHDFAESSDSDEMRIKIRKLANHVKSTHTTVDSLKRRHAHASIHQVRSIKECLLRMKRKIQNMKNKLSKLHKFHVLKRHHREKLQNLRKNHDEIMQRKKDLEKVIKDISYERSVFPTFRFDMEDFLGNLKQFMKQKRKENMIFRSNKLVSLYEFK</sequence>
<feature type="coiled-coil region" evidence="1">
    <location>
        <begin position="81"/>
        <end position="108"/>
    </location>
</feature>
<dbReference type="OrthoDB" id="10391900at2759"/>
<proteinExistence type="predicted"/>
<evidence type="ECO:0000256" key="1">
    <source>
        <dbReference type="SAM" id="Coils"/>
    </source>
</evidence>